<gene>
    <name evidence="2" type="ORF">CVS27_10875</name>
</gene>
<evidence type="ECO:0000313" key="3">
    <source>
        <dbReference type="Proteomes" id="UP000237061"/>
    </source>
</evidence>
<dbReference type="EMBL" id="PPXC01000007">
    <property type="protein sequence ID" value="POH73406.1"/>
    <property type="molecule type" value="Genomic_DNA"/>
</dbReference>
<sequence>MRLWLLRLLNIVLGVGGALLFLAGAISLTSKQWVAGILPPTLAVVLGGTAFCLWLVLSLVMADAVKAKPRRRP</sequence>
<evidence type="ECO:0000313" key="2">
    <source>
        <dbReference type="EMBL" id="POH73406.1"/>
    </source>
</evidence>
<keyword evidence="1" id="KW-1133">Transmembrane helix</keyword>
<reference evidence="2 3" key="1">
    <citation type="submission" date="2018-01" db="EMBL/GenBank/DDBJ databases">
        <title>Arthrobacter sp. nov., from glaciers in China.</title>
        <authorList>
            <person name="Liu Q."/>
            <person name="Xin Y.-H."/>
        </authorList>
    </citation>
    <scope>NUCLEOTIDE SEQUENCE [LARGE SCALE GENOMIC DNA]</scope>
    <source>
        <strain evidence="2 3">HLT2-12-2</strain>
    </source>
</reference>
<keyword evidence="1" id="KW-0812">Transmembrane</keyword>
<keyword evidence="3" id="KW-1185">Reference proteome</keyword>
<evidence type="ECO:0000256" key="1">
    <source>
        <dbReference type="SAM" id="Phobius"/>
    </source>
</evidence>
<protein>
    <submittedName>
        <fullName evidence="2">Uncharacterized protein</fullName>
    </submittedName>
</protein>
<accession>A0A2S3ZVX0</accession>
<dbReference type="AlphaFoldDB" id="A0A2S3ZVX0"/>
<dbReference type="RefSeq" id="WP_103465755.1">
    <property type="nucleotide sequence ID" value="NZ_PPXB01000007.1"/>
</dbReference>
<dbReference type="OrthoDB" id="9899792at2"/>
<dbReference type="Proteomes" id="UP000237061">
    <property type="component" value="Unassembled WGS sequence"/>
</dbReference>
<keyword evidence="1" id="KW-0472">Membrane</keyword>
<proteinExistence type="predicted"/>
<comment type="caution">
    <text evidence="2">The sequence shown here is derived from an EMBL/GenBank/DDBJ whole genome shotgun (WGS) entry which is preliminary data.</text>
</comment>
<feature type="transmembrane region" description="Helical" evidence="1">
    <location>
        <begin position="37"/>
        <end position="62"/>
    </location>
</feature>
<name>A0A2S3ZVX0_ARTGL</name>
<organism evidence="2 3">
    <name type="scientific">Arthrobacter glacialis</name>
    <dbReference type="NCBI Taxonomy" id="1664"/>
    <lineage>
        <taxon>Bacteria</taxon>
        <taxon>Bacillati</taxon>
        <taxon>Actinomycetota</taxon>
        <taxon>Actinomycetes</taxon>
        <taxon>Micrococcales</taxon>
        <taxon>Micrococcaceae</taxon>
        <taxon>Arthrobacter</taxon>
    </lineage>
</organism>